<dbReference type="AlphaFoldDB" id="A0A382HVK8"/>
<evidence type="ECO:0000313" key="1">
    <source>
        <dbReference type="EMBL" id="SVB91155.1"/>
    </source>
</evidence>
<name>A0A382HVK8_9ZZZZ</name>
<gene>
    <name evidence="1" type="ORF">METZ01_LOCUS244009</name>
</gene>
<dbReference type="EMBL" id="UINC01063476">
    <property type="protein sequence ID" value="SVB91155.1"/>
    <property type="molecule type" value="Genomic_DNA"/>
</dbReference>
<accession>A0A382HVK8</accession>
<dbReference type="PRINTS" id="PR01210">
    <property type="entry name" value="GGTRANSPTASE"/>
</dbReference>
<organism evidence="1">
    <name type="scientific">marine metagenome</name>
    <dbReference type="NCBI Taxonomy" id="408172"/>
    <lineage>
        <taxon>unclassified sequences</taxon>
        <taxon>metagenomes</taxon>
        <taxon>ecological metagenomes</taxon>
    </lineage>
</organism>
<dbReference type="PANTHER" id="PTHR43199:SF1">
    <property type="entry name" value="GLUTATHIONE HYDROLASE PROENZYME"/>
    <property type="match status" value="1"/>
</dbReference>
<dbReference type="InterPro" id="IPR051792">
    <property type="entry name" value="GGT_bact"/>
</dbReference>
<dbReference type="SUPFAM" id="SSF56235">
    <property type="entry name" value="N-terminal nucleophile aminohydrolases (Ntn hydrolases)"/>
    <property type="match status" value="1"/>
</dbReference>
<feature type="non-terminal residue" evidence="1">
    <location>
        <position position="1"/>
    </location>
</feature>
<protein>
    <recommendedName>
        <fullName evidence="2">Gamma-glutamyltransferase</fullName>
    </recommendedName>
</protein>
<evidence type="ECO:0008006" key="2">
    <source>
        <dbReference type="Google" id="ProtNLM"/>
    </source>
</evidence>
<dbReference type="InterPro" id="IPR029055">
    <property type="entry name" value="Ntn_hydrolases_N"/>
</dbReference>
<dbReference type="Pfam" id="PF01019">
    <property type="entry name" value="G_glu_transpept"/>
    <property type="match status" value="1"/>
</dbReference>
<dbReference type="PANTHER" id="PTHR43199">
    <property type="entry name" value="GLUTATHIONE HYDROLASE"/>
    <property type="match status" value="1"/>
</dbReference>
<sequence length="162" mass="17144">VKKNIIAAGDKTTVEAAKEILWLGGNAYDAAIAAVFTSMTAEPALTSPGGGGHFMAYPADGQAVLFDFFVDMPSGVIEPNQMEFFDIEVDFGPEQQQFHIGKGSIAVPGTVAGLLHVHDVLGKLDRKDLMAPAIRVAKEGAVLSDAQAYLVKILAPILNYEA</sequence>
<feature type="non-terminal residue" evidence="1">
    <location>
        <position position="162"/>
    </location>
</feature>
<proteinExistence type="predicted"/>
<reference evidence="1" key="1">
    <citation type="submission" date="2018-05" db="EMBL/GenBank/DDBJ databases">
        <authorList>
            <person name="Lanie J.A."/>
            <person name="Ng W.-L."/>
            <person name="Kazmierczak K.M."/>
            <person name="Andrzejewski T.M."/>
            <person name="Davidsen T.M."/>
            <person name="Wayne K.J."/>
            <person name="Tettelin H."/>
            <person name="Glass J.I."/>
            <person name="Rusch D."/>
            <person name="Podicherti R."/>
            <person name="Tsui H.-C.T."/>
            <person name="Winkler M.E."/>
        </authorList>
    </citation>
    <scope>NUCLEOTIDE SEQUENCE</scope>
</reference>